<protein>
    <submittedName>
        <fullName evidence="7">Uncharacterized protein</fullName>
    </submittedName>
</protein>
<dbReference type="Gene3D" id="3.80.10.10">
    <property type="entry name" value="Ribonuclease Inhibitor"/>
    <property type="match status" value="1"/>
</dbReference>
<sequence>MDYARNKICIASIIRKNLFNHKEVNQLAIVEELLQLTHIRLDRENIYLIENLDCLGAVSNLYLQQNNISKIQNLECLSSSLKFLTLAGNHISKVEGLIELQVLAFLDLSDNEIADFRGDEFPKSLIFVKFLNNKCTKNVNYRKKLITSLPKLKEVDNIPVSSSESSTSESSDTDSDNSSEEKDLTSTDVSMDLLLRASSRMDDLAKSHQERLKKITTLHLHKSSISDKPTLQLENFSKLQKNIKDLLSQMMQVEHCAVNEFRNLSTNDVLQSAGAVNTTINDEVYQDIDPTINPLSDQVKHKDSDKHVVKPQLSETKYVSEGTSISSNWVKVNDSTSSKKHLASKEKLGKNSKTSNNVIKLSSGKANNKRSGSKRYVMSSPDALVRIPGARPFHKL</sequence>
<evidence type="ECO:0000256" key="3">
    <source>
        <dbReference type="ARBA" id="ARBA00022737"/>
    </source>
</evidence>
<evidence type="ECO:0000256" key="2">
    <source>
        <dbReference type="ARBA" id="ARBA00022614"/>
    </source>
</evidence>
<gene>
    <name evidence="7" type="ORF">CVLEPA_LOCUS28385</name>
</gene>
<comment type="caution">
    <text evidence="7">The sequence shown here is derived from an EMBL/GenBank/DDBJ whole genome shotgun (WGS) entry which is preliminary data.</text>
</comment>
<dbReference type="InterPro" id="IPR050576">
    <property type="entry name" value="Cilia_flagella_integrity"/>
</dbReference>
<dbReference type="InterPro" id="IPR001611">
    <property type="entry name" value="Leu-rich_rpt"/>
</dbReference>
<keyword evidence="3" id="KW-0677">Repeat</keyword>
<proteinExistence type="predicted"/>
<organism evidence="7 8">
    <name type="scientific">Clavelina lepadiformis</name>
    <name type="common">Light-bulb sea squirt</name>
    <name type="synonym">Ascidia lepadiformis</name>
    <dbReference type="NCBI Taxonomy" id="159417"/>
    <lineage>
        <taxon>Eukaryota</taxon>
        <taxon>Metazoa</taxon>
        <taxon>Chordata</taxon>
        <taxon>Tunicata</taxon>
        <taxon>Ascidiacea</taxon>
        <taxon>Aplousobranchia</taxon>
        <taxon>Clavelinidae</taxon>
        <taxon>Clavelina</taxon>
    </lineage>
</organism>
<evidence type="ECO:0000256" key="4">
    <source>
        <dbReference type="ARBA" id="ARBA00023069"/>
    </source>
</evidence>
<keyword evidence="4" id="KW-0969">Cilium</keyword>
<evidence type="ECO:0000313" key="7">
    <source>
        <dbReference type="EMBL" id="CAK8695098.1"/>
    </source>
</evidence>
<reference evidence="7 8" key="1">
    <citation type="submission" date="2024-02" db="EMBL/GenBank/DDBJ databases">
        <authorList>
            <person name="Daric V."/>
            <person name="Darras S."/>
        </authorList>
    </citation>
    <scope>NUCLEOTIDE SEQUENCE [LARGE SCALE GENOMIC DNA]</scope>
</reference>
<dbReference type="PANTHER" id="PTHR45973:SF9">
    <property type="entry name" value="LEUCINE-RICH REPEAT-CONTAINING PROTEIN 46"/>
    <property type="match status" value="1"/>
</dbReference>
<feature type="region of interest" description="Disordered" evidence="6">
    <location>
        <begin position="157"/>
        <end position="185"/>
    </location>
</feature>
<comment type="subcellular location">
    <subcellularLocation>
        <location evidence="1">Cell projection</location>
        <location evidence="1">Cilium</location>
    </subcellularLocation>
</comment>
<dbReference type="Proteomes" id="UP001642483">
    <property type="component" value="Unassembled WGS sequence"/>
</dbReference>
<accession>A0ABP0GUW1</accession>
<keyword evidence="5" id="KW-0966">Cell projection</keyword>
<evidence type="ECO:0000256" key="5">
    <source>
        <dbReference type="ARBA" id="ARBA00023273"/>
    </source>
</evidence>
<dbReference type="SUPFAM" id="SSF52058">
    <property type="entry name" value="L domain-like"/>
    <property type="match status" value="1"/>
</dbReference>
<evidence type="ECO:0000313" key="8">
    <source>
        <dbReference type="Proteomes" id="UP001642483"/>
    </source>
</evidence>
<dbReference type="PROSITE" id="PS51450">
    <property type="entry name" value="LRR"/>
    <property type="match status" value="2"/>
</dbReference>
<dbReference type="PANTHER" id="PTHR45973">
    <property type="entry name" value="PROTEIN PHOSPHATASE 1 REGULATORY SUBUNIT SDS22-RELATED"/>
    <property type="match status" value="1"/>
</dbReference>
<feature type="compositionally biased region" description="Low complexity" evidence="6">
    <location>
        <begin position="161"/>
        <end position="170"/>
    </location>
</feature>
<dbReference type="EMBL" id="CAWYQH010000141">
    <property type="protein sequence ID" value="CAK8695098.1"/>
    <property type="molecule type" value="Genomic_DNA"/>
</dbReference>
<evidence type="ECO:0000256" key="1">
    <source>
        <dbReference type="ARBA" id="ARBA00004138"/>
    </source>
</evidence>
<keyword evidence="2" id="KW-0433">Leucine-rich repeat</keyword>
<name>A0ABP0GUW1_CLALP</name>
<keyword evidence="8" id="KW-1185">Reference proteome</keyword>
<dbReference type="InterPro" id="IPR032675">
    <property type="entry name" value="LRR_dom_sf"/>
</dbReference>
<evidence type="ECO:0000256" key="6">
    <source>
        <dbReference type="SAM" id="MobiDB-lite"/>
    </source>
</evidence>
<dbReference type="SMART" id="SM00365">
    <property type="entry name" value="LRR_SD22"/>
    <property type="match status" value="3"/>
</dbReference>